<organism evidence="2 3">
    <name type="scientific">Streptomyces durocortorensis</name>
    <dbReference type="NCBI Taxonomy" id="2811104"/>
    <lineage>
        <taxon>Bacteria</taxon>
        <taxon>Bacillati</taxon>
        <taxon>Actinomycetota</taxon>
        <taxon>Actinomycetes</taxon>
        <taxon>Kitasatosporales</taxon>
        <taxon>Streptomycetaceae</taxon>
        <taxon>Streptomyces</taxon>
    </lineage>
</organism>
<comment type="caution">
    <text evidence="2">The sequence shown here is derived from an EMBL/GenBank/DDBJ whole genome shotgun (WGS) entry which is preliminary data.</text>
</comment>
<sequence length="187" mass="21540">MSLQPVEATLIAASVSAVVSTFAVIVTHLLTRKRDRVHRIWDRRADAYVEVVRSARTMASGRRDVLRSKELPSGSLDSGSDQRTMLLTEARLDLFGSEEVKALHRVRLECFKSYVMALIEWRDMSTIPNAQKEPAGQRDIARKWAMVERRIEEFNAADDALVETIKREAIFRKPKRRGWARLAFWRD</sequence>
<evidence type="ECO:0000313" key="2">
    <source>
        <dbReference type="EMBL" id="MBM7052464.1"/>
    </source>
</evidence>
<dbReference type="Proteomes" id="UP000712045">
    <property type="component" value="Unassembled WGS sequence"/>
</dbReference>
<accession>A0ABS2HMZ8</accession>
<keyword evidence="1" id="KW-0812">Transmembrane</keyword>
<gene>
    <name evidence="2" type="ORF">JS521_00805</name>
</gene>
<protein>
    <recommendedName>
        <fullName evidence="4">Secreted protein</fullName>
    </recommendedName>
</protein>
<dbReference type="EMBL" id="JAFEUF010000002">
    <property type="protein sequence ID" value="MBM7052464.1"/>
    <property type="molecule type" value="Genomic_DNA"/>
</dbReference>
<keyword evidence="1" id="KW-0472">Membrane</keyword>
<keyword evidence="3" id="KW-1185">Reference proteome</keyword>
<keyword evidence="1" id="KW-1133">Transmembrane helix</keyword>
<evidence type="ECO:0000313" key="3">
    <source>
        <dbReference type="Proteomes" id="UP000712045"/>
    </source>
</evidence>
<evidence type="ECO:0000256" key="1">
    <source>
        <dbReference type="SAM" id="Phobius"/>
    </source>
</evidence>
<proteinExistence type="predicted"/>
<dbReference type="RefSeq" id="WP_205080778.1">
    <property type="nucleotide sequence ID" value="NZ_JAFEUF010000002.1"/>
</dbReference>
<evidence type="ECO:0008006" key="4">
    <source>
        <dbReference type="Google" id="ProtNLM"/>
    </source>
</evidence>
<name>A0ABS2HMZ8_9ACTN</name>
<feature type="transmembrane region" description="Helical" evidence="1">
    <location>
        <begin position="6"/>
        <end position="30"/>
    </location>
</feature>
<reference evidence="2 3" key="1">
    <citation type="submission" date="2021-02" db="EMBL/GenBank/DDBJ databases">
        <title>Genome Streptomyces sp. RHZ10.</title>
        <authorList>
            <person name="Besaury L."/>
        </authorList>
    </citation>
    <scope>NUCLEOTIDE SEQUENCE [LARGE SCALE GENOMIC DNA]</scope>
    <source>
        <strain evidence="2 3">RHZ10</strain>
    </source>
</reference>